<dbReference type="EMBL" id="JARK01001355">
    <property type="protein sequence ID" value="EYC21599.1"/>
    <property type="molecule type" value="Genomic_DNA"/>
</dbReference>
<name>A0A016V1T0_9BILA</name>
<keyword evidence="2" id="KW-1133">Transmembrane helix</keyword>
<evidence type="ECO:0000256" key="2">
    <source>
        <dbReference type="SAM" id="Phobius"/>
    </source>
</evidence>
<evidence type="ECO:0000313" key="4">
    <source>
        <dbReference type="Proteomes" id="UP000024635"/>
    </source>
</evidence>
<dbReference type="OrthoDB" id="10607849at2759"/>
<dbReference type="AlphaFoldDB" id="A0A016V1T0"/>
<proteinExistence type="predicted"/>
<feature type="transmembrane region" description="Helical" evidence="2">
    <location>
        <begin position="205"/>
        <end position="231"/>
    </location>
</feature>
<accession>A0A016V1T0</accession>
<keyword evidence="2" id="KW-0812">Transmembrane</keyword>
<evidence type="ECO:0000256" key="1">
    <source>
        <dbReference type="SAM" id="MobiDB-lite"/>
    </source>
</evidence>
<keyword evidence="2" id="KW-0472">Membrane</keyword>
<feature type="compositionally biased region" description="Low complexity" evidence="1">
    <location>
        <begin position="106"/>
        <end position="121"/>
    </location>
</feature>
<comment type="caution">
    <text evidence="3">The sequence shown here is derived from an EMBL/GenBank/DDBJ whole genome shotgun (WGS) entry which is preliminary data.</text>
</comment>
<dbReference type="Proteomes" id="UP000024635">
    <property type="component" value="Unassembled WGS sequence"/>
</dbReference>
<evidence type="ECO:0000313" key="3">
    <source>
        <dbReference type="EMBL" id="EYC21599.1"/>
    </source>
</evidence>
<feature type="compositionally biased region" description="Polar residues" evidence="1">
    <location>
        <begin position="126"/>
        <end position="135"/>
    </location>
</feature>
<organism evidence="3 4">
    <name type="scientific">Ancylostoma ceylanicum</name>
    <dbReference type="NCBI Taxonomy" id="53326"/>
    <lineage>
        <taxon>Eukaryota</taxon>
        <taxon>Metazoa</taxon>
        <taxon>Ecdysozoa</taxon>
        <taxon>Nematoda</taxon>
        <taxon>Chromadorea</taxon>
        <taxon>Rhabditida</taxon>
        <taxon>Rhabditina</taxon>
        <taxon>Rhabditomorpha</taxon>
        <taxon>Strongyloidea</taxon>
        <taxon>Ancylostomatidae</taxon>
        <taxon>Ancylostomatinae</taxon>
        <taxon>Ancylostoma</taxon>
    </lineage>
</organism>
<gene>
    <name evidence="3" type="primary">Acey_s0019.g3921</name>
    <name evidence="3" type="ORF">Y032_0019g3921</name>
</gene>
<protein>
    <submittedName>
        <fullName evidence="3">Uncharacterized protein</fullName>
    </submittedName>
</protein>
<reference evidence="4" key="1">
    <citation type="journal article" date="2015" name="Nat. Genet.">
        <title>The genome and transcriptome of the zoonotic hookworm Ancylostoma ceylanicum identify infection-specific gene families.</title>
        <authorList>
            <person name="Schwarz E.M."/>
            <person name="Hu Y."/>
            <person name="Antoshechkin I."/>
            <person name="Miller M.M."/>
            <person name="Sternberg P.W."/>
            <person name="Aroian R.V."/>
        </authorList>
    </citation>
    <scope>NUCLEOTIDE SEQUENCE</scope>
    <source>
        <strain evidence="4">HY135</strain>
    </source>
</reference>
<keyword evidence="4" id="KW-1185">Reference proteome</keyword>
<feature type="region of interest" description="Disordered" evidence="1">
    <location>
        <begin position="97"/>
        <end position="136"/>
    </location>
</feature>
<sequence>MTSIAKIRFYALYQTHSGLPSTILIGTMLLITTEAVRPGENMSVKREKREVFTTEIGDNSTTISLEGISYNASTSPTEVIADNITTFPTEEMIGKTTTEADSATHASIPANPSSPDNSASPVKPSKVSNPFTSYEPTRKLNHTSAVFQKSTTMTIFLTKEHLITNSTTDVALAKNESDKSIAGDSSSDGKKGRRTGTVIKKQSRAAILAVLGCAACTVLFAVLTSLVSMWINMIKFENARSVRLG</sequence>